<dbReference type="PROSITE" id="PS51679">
    <property type="entry name" value="SAM_MT_C5"/>
    <property type="match status" value="1"/>
</dbReference>
<dbReference type="Pfam" id="PF21255">
    <property type="entry name" value="DNMT3_ADD_GATA1-like"/>
    <property type="match status" value="1"/>
</dbReference>
<evidence type="ECO:0000256" key="6">
    <source>
        <dbReference type="ARBA" id="ARBA00022691"/>
    </source>
</evidence>
<dbReference type="GO" id="GO:0010468">
    <property type="term" value="P:regulation of gene expression"/>
    <property type="evidence" value="ECO:0007669"/>
    <property type="project" value="UniProtKB-ARBA"/>
</dbReference>
<dbReference type="InterPro" id="IPR019787">
    <property type="entry name" value="Znf_PHD-finger"/>
</dbReference>
<accession>A0AAN8WTQ1</accession>
<dbReference type="PROSITE" id="PS51533">
    <property type="entry name" value="ADD"/>
    <property type="match status" value="1"/>
</dbReference>
<dbReference type="InterPro" id="IPR001965">
    <property type="entry name" value="Znf_PHD"/>
</dbReference>
<dbReference type="CDD" id="cd11725">
    <property type="entry name" value="ADDz_Dnmt3"/>
    <property type="match status" value="1"/>
</dbReference>
<evidence type="ECO:0000256" key="11">
    <source>
        <dbReference type="PROSITE-ProRule" id="PRU00146"/>
    </source>
</evidence>
<name>A0AAN8WTQ1_HALRR</name>
<dbReference type="SMART" id="SM00293">
    <property type="entry name" value="PWWP"/>
    <property type="match status" value="1"/>
</dbReference>
<dbReference type="GO" id="GO:0008270">
    <property type="term" value="F:zinc ion binding"/>
    <property type="evidence" value="ECO:0007669"/>
    <property type="project" value="UniProtKB-KW"/>
</dbReference>
<dbReference type="InterPro" id="IPR001525">
    <property type="entry name" value="C5_MeTfrase"/>
</dbReference>
<dbReference type="InterPro" id="IPR000313">
    <property type="entry name" value="PWWP_dom"/>
</dbReference>
<dbReference type="AlphaFoldDB" id="A0AAN8WTQ1"/>
<keyword evidence="6 12" id="KW-0949">S-adenosyl-L-methionine</keyword>
<keyword evidence="7" id="KW-0479">Metal-binding</keyword>
<keyword evidence="9" id="KW-0862">Zinc</keyword>
<organism evidence="16 17">
    <name type="scientific">Halocaridina rubra</name>
    <name type="common">Hawaiian red shrimp</name>
    <dbReference type="NCBI Taxonomy" id="373956"/>
    <lineage>
        <taxon>Eukaryota</taxon>
        <taxon>Metazoa</taxon>
        <taxon>Ecdysozoa</taxon>
        <taxon>Arthropoda</taxon>
        <taxon>Crustacea</taxon>
        <taxon>Multicrustacea</taxon>
        <taxon>Malacostraca</taxon>
        <taxon>Eumalacostraca</taxon>
        <taxon>Eucarida</taxon>
        <taxon>Decapoda</taxon>
        <taxon>Pleocyemata</taxon>
        <taxon>Caridea</taxon>
        <taxon>Atyoidea</taxon>
        <taxon>Atyidae</taxon>
        <taxon>Halocaridina</taxon>
    </lineage>
</organism>
<feature type="non-terminal residue" evidence="16">
    <location>
        <position position="734"/>
    </location>
</feature>
<evidence type="ECO:0000256" key="7">
    <source>
        <dbReference type="ARBA" id="ARBA00022723"/>
    </source>
</evidence>
<evidence type="ECO:0000313" key="16">
    <source>
        <dbReference type="EMBL" id="KAK7070847.1"/>
    </source>
</evidence>
<keyword evidence="5 12" id="KW-0808">Transferase</keyword>
<dbReference type="Gene3D" id="3.30.40.10">
    <property type="entry name" value="Zinc/RING finger domain, C3HC4 (zinc finger)"/>
    <property type="match status" value="1"/>
</dbReference>
<dbReference type="InterPro" id="IPR049554">
    <property type="entry name" value="DNMT3_ADD_PHD"/>
</dbReference>
<feature type="domain" description="PWWP" evidence="14">
    <location>
        <begin position="269"/>
        <end position="317"/>
    </location>
</feature>
<dbReference type="PANTHER" id="PTHR23068:SF25">
    <property type="entry name" value="DNA (CYTOSINE-5)-METHYLTRANSFERASE DRM2"/>
    <property type="match status" value="1"/>
</dbReference>
<dbReference type="SMART" id="SM00249">
    <property type="entry name" value="PHD"/>
    <property type="match status" value="1"/>
</dbReference>
<evidence type="ECO:0000256" key="12">
    <source>
        <dbReference type="PROSITE-ProRule" id="PRU01016"/>
    </source>
</evidence>
<evidence type="ECO:0000256" key="1">
    <source>
        <dbReference type="ARBA" id="ARBA00004123"/>
    </source>
</evidence>
<keyword evidence="4 12" id="KW-0489">Methyltransferase</keyword>
<dbReference type="PANTHER" id="PTHR23068">
    <property type="entry name" value="DNA CYTOSINE-5- -METHYLTRANSFERASE 3-RELATED"/>
    <property type="match status" value="1"/>
</dbReference>
<feature type="domain" description="PHD-type" evidence="15">
    <location>
        <begin position="443"/>
        <end position="575"/>
    </location>
</feature>
<dbReference type="GO" id="GO:0005634">
    <property type="term" value="C:nucleus"/>
    <property type="evidence" value="ECO:0007669"/>
    <property type="project" value="UniProtKB-SubCell"/>
</dbReference>
<dbReference type="SUPFAM" id="SSF63748">
    <property type="entry name" value="Tudor/PWWP/MBT"/>
    <property type="match status" value="1"/>
</dbReference>
<comment type="caution">
    <text evidence="16">The sequence shown here is derived from an EMBL/GenBank/DDBJ whole genome shotgun (WGS) entry which is preliminary data.</text>
</comment>
<evidence type="ECO:0000259" key="13">
    <source>
        <dbReference type="PROSITE" id="PS50016"/>
    </source>
</evidence>
<dbReference type="PROSITE" id="PS00094">
    <property type="entry name" value="C5_MTASE_1"/>
    <property type="match status" value="1"/>
</dbReference>
<protein>
    <recommendedName>
        <fullName evidence="2">DNA (cytosine-5-)-methyltransferase</fullName>
        <ecNumber evidence="2">2.1.1.37</ecNumber>
    </recommendedName>
</protein>
<evidence type="ECO:0000256" key="4">
    <source>
        <dbReference type="ARBA" id="ARBA00022603"/>
    </source>
</evidence>
<evidence type="ECO:0000256" key="10">
    <source>
        <dbReference type="ARBA" id="ARBA00023242"/>
    </source>
</evidence>
<dbReference type="PROSITE" id="PS50812">
    <property type="entry name" value="PWWP"/>
    <property type="match status" value="1"/>
</dbReference>
<keyword evidence="17" id="KW-1185">Reference proteome</keyword>
<dbReference type="GO" id="GO:0032259">
    <property type="term" value="P:methylation"/>
    <property type="evidence" value="ECO:0007669"/>
    <property type="project" value="UniProtKB-KW"/>
</dbReference>
<evidence type="ECO:0000256" key="2">
    <source>
        <dbReference type="ARBA" id="ARBA00011975"/>
    </source>
</evidence>
<dbReference type="InterPro" id="IPR013083">
    <property type="entry name" value="Znf_RING/FYVE/PHD"/>
</dbReference>
<dbReference type="InterPro" id="IPR029063">
    <property type="entry name" value="SAM-dependent_MTases_sf"/>
</dbReference>
<dbReference type="InterPro" id="IPR018117">
    <property type="entry name" value="C5_DNA_meth_AS"/>
</dbReference>
<dbReference type="EMBL" id="JAXCGZ010015218">
    <property type="protein sequence ID" value="KAK7070847.1"/>
    <property type="molecule type" value="Genomic_DNA"/>
</dbReference>
<dbReference type="EC" id="2.1.1.37" evidence="2"/>
<comment type="subcellular location">
    <subcellularLocation>
        <location evidence="1">Nucleus</location>
    </subcellularLocation>
</comment>
<dbReference type="InterPro" id="IPR025766">
    <property type="entry name" value="ADD"/>
</dbReference>
<dbReference type="SUPFAM" id="SSF57903">
    <property type="entry name" value="FYVE/PHD zinc finger"/>
    <property type="match status" value="1"/>
</dbReference>
<keyword evidence="10" id="KW-0539">Nucleus</keyword>
<dbReference type="CDD" id="cd05835">
    <property type="entry name" value="PWWP_DNMT3"/>
    <property type="match status" value="1"/>
</dbReference>
<dbReference type="Pfam" id="PF17980">
    <property type="entry name" value="ADD_DNMT3"/>
    <property type="match status" value="1"/>
</dbReference>
<dbReference type="Pfam" id="PF00145">
    <property type="entry name" value="DNA_methylase"/>
    <property type="match status" value="1"/>
</dbReference>
<dbReference type="Pfam" id="PF00855">
    <property type="entry name" value="PWWP"/>
    <property type="match status" value="1"/>
</dbReference>
<evidence type="ECO:0000259" key="15">
    <source>
        <dbReference type="PROSITE" id="PS51533"/>
    </source>
</evidence>
<evidence type="ECO:0000256" key="9">
    <source>
        <dbReference type="ARBA" id="ARBA00022833"/>
    </source>
</evidence>
<dbReference type="InterPro" id="IPR040552">
    <property type="entry name" value="DNMT3_ADD_GATA1-like"/>
</dbReference>
<keyword evidence="8 11" id="KW-0863">Zinc-finger</keyword>
<evidence type="ECO:0000259" key="14">
    <source>
        <dbReference type="PROSITE" id="PS50812"/>
    </source>
</evidence>
<evidence type="ECO:0000256" key="5">
    <source>
        <dbReference type="ARBA" id="ARBA00022679"/>
    </source>
</evidence>
<gene>
    <name evidence="16" type="primary">DNMT3A_2</name>
    <name evidence="16" type="ORF">SK128_018598</name>
</gene>
<feature type="domain" description="PHD-type" evidence="13">
    <location>
        <begin position="493"/>
        <end position="548"/>
    </location>
</feature>
<dbReference type="Proteomes" id="UP001381693">
    <property type="component" value="Unassembled WGS sequence"/>
</dbReference>
<evidence type="ECO:0000256" key="3">
    <source>
        <dbReference type="ARBA" id="ARBA00022491"/>
    </source>
</evidence>
<evidence type="ECO:0000256" key="8">
    <source>
        <dbReference type="ARBA" id="ARBA00022771"/>
    </source>
</evidence>
<dbReference type="Gene3D" id="2.30.30.140">
    <property type="match status" value="1"/>
</dbReference>
<sequence length="734" mass="83081">MDYDDDVSILLHRHRNHSSTPYSWKRNSSHERYSEEIDIVEEVIHDVVPGRRKCPIHSGVQHYRHLKMGLNSGKIMNTEEPKRIDYHHHHDLEKGPEFISVSDLVNDIPSCTSPTRGKNRPLSPCEDPLLIEEKDASNHTETNVEPLTTENFSVAKVKPSTGSKKRSFAAMRTSEGQTCVTNTQYNSSHNMGVSSFPNKKKKDLLKKVNDLQTCENSHNEQDSEEYGDKVMAVDTGRECFQNGELEPKKPDGEISKRADNSDIISSADYGRLVWGKSGSSRPWPAIVINHTDCGERKPAKGKVWVLWYGDYRITEIASPRISDFITNFKTHYADSYHEKYRLAVWECLKECRERSDLPALSSRSEYVKWGENNMPGVKNIIPNKGSYCSAKIQHHLRLIRKMYLRNMSSSSEWSSLQMSSSLGSDEYTGDGELLKPKASLLNEVRKGTRDIETLCIACDRVDCQVAAPHPYFLGGTCDYCKTELEDIACDSDLMYCTICGSPGELLVCDNSNCERVFCTGCIELLISPKALKQIVEADPWLCFLCDPKNKMNRGLLKPRPDWKEKVAAKDTKSSYEVPQVEDLTPDMSTFPNRPLRVLSLFDGIATGLYVLDKLGLDVEVYYASEINENANNVGLLNFSNRITHIGDVLTLSKKKLENMCPIDLLIGGSPCNELSYVNPLRKGLYDTSGTGCLFFFFYKALTLLQVLNRAKGVHLFWLFENVNHMPREFKSDIS</sequence>
<evidence type="ECO:0000313" key="17">
    <source>
        <dbReference type="Proteomes" id="UP001381693"/>
    </source>
</evidence>
<dbReference type="InterPro" id="IPR011011">
    <property type="entry name" value="Znf_FYVE_PHD"/>
</dbReference>
<dbReference type="PROSITE" id="PS50016">
    <property type="entry name" value="ZF_PHD_2"/>
    <property type="match status" value="1"/>
</dbReference>
<dbReference type="GO" id="GO:0003886">
    <property type="term" value="F:DNA (cytosine-5-)-methyltransferase activity"/>
    <property type="evidence" value="ECO:0007669"/>
    <property type="project" value="UniProtKB-EC"/>
</dbReference>
<comment type="similarity">
    <text evidence="12">Belongs to the class I-like SAM-binding methyltransferase superfamily. C5-methyltransferase family.</text>
</comment>
<feature type="active site" evidence="12">
    <location>
        <position position="671"/>
    </location>
</feature>
<dbReference type="SUPFAM" id="SSF53335">
    <property type="entry name" value="S-adenosyl-L-methionine-dependent methyltransferases"/>
    <property type="match status" value="1"/>
</dbReference>
<reference evidence="16 17" key="1">
    <citation type="submission" date="2023-11" db="EMBL/GenBank/DDBJ databases">
        <title>Halocaridina rubra genome assembly.</title>
        <authorList>
            <person name="Smith C."/>
        </authorList>
    </citation>
    <scope>NUCLEOTIDE SEQUENCE [LARGE SCALE GENOMIC DNA]</scope>
    <source>
        <strain evidence="16">EP-1</strain>
        <tissue evidence="16">Whole</tissue>
    </source>
</reference>
<proteinExistence type="inferred from homology"/>
<dbReference type="Gene3D" id="3.40.50.150">
    <property type="entry name" value="Vaccinia Virus protein VP39"/>
    <property type="match status" value="1"/>
</dbReference>
<keyword evidence="3" id="KW-0678">Repressor</keyword>
<dbReference type="InterPro" id="IPR050390">
    <property type="entry name" value="C5-Methyltransferase"/>
</dbReference>